<dbReference type="AlphaFoldDB" id="A0A3S0U4X1"/>
<reference evidence="1 2" key="1">
    <citation type="submission" date="2018-12" db="EMBL/GenBank/DDBJ databases">
        <title>Bacillus chawlae sp. nov., Bacillus glennii sp. nov., and Bacillus saganii sp. nov. Isolated from the Vehicle Assembly Building at Kennedy Space Center where the Viking Spacecraft were Assembled.</title>
        <authorList>
            <person name="Seuylemezian A."/>
            <person name="Vaishampayan P."/>
        </authorList>
    </citation>
    <scope>NUCLEOTIDE SEQUENCE [LARGE SCALE GENOMIC DNA]</scope>
    <source>
        <strain evidence="1 2">L5</strain>
    </source>
</reference>
<sequence length="35" mass="4101">MLEWDKEGTVTLVYAAKDQEYNHVVVLRDFLTNDS</sequence>
<evidence type="ECO:0000313" key="2">
    <source>
        <dbReference type="Proteomes" id="UP000267430"/>
    </source>
</evidence>
<dbReference type="EMBL" id="RYZZ01000006">
    <property type="protein sequence ID" value="RUQ31148.1"/>
    <property type="molecule type" value="Genomic_DNA"/>
</dbReference>
<organism evidence="1 2">
    <name type="scientific">Peribacillus cavernae</name>
    <dbReference type="NCBI Taxonomy" id="1674310"/>
    <lineage>
        <taxon>Bacteria</taxon>
        <taxon>Bacillati</taxon>
        <taxon>Bacillota</taxon>
        <taxon>Bacilli</taxon>
        <taxon>Bacillales</taxon>
        <taxon>Bacillaceae</taxon>
        <taxon>Peribacillus</taxon>
    </lineage>
</organism>
<proteinExistence type="predicted"/>
<dbReference type="OrthoDB" id="9790745at2"/>
<dbReference type="Pfam" id="PF22752">
    <property type="entry name" value="DUF488-N3i"/>
    <property type="match status" value="1"/>
</dbReference>
<protein>
    <submittedName>
        <fullName evidence="1">DUF488 family protein</fullName>
    </submittedName>
</protein>
<comment type="caution">
    <text evidence="1">The sequence shown here is derived from an EMBL/GenBank/DDBJ whole genome shotgun (WGS) entry which is preliminary data.</text>
</comment>
<dbReference type="Proteomes" id="UP000267430">
    <property type="component" value="Unassembled WGS sequence"/>
</dbReference>
<keyword evidence="2" id="KW-1185">Reference proteome</keyword>
<gene>
    <name evidence="1" type="ORF">ELQ35_05470</name>
</gene>
<name>A0A3S0U4X1_9BACI</name>
<accession>A0A3S0U4X1</accession>
<dbReference type="InterPro" id="IPR052552">
    <property type="entry name" value="YeaO-like"/>
</dbReference>
<evidence type="ECO:0000313" key="1">
    <source>
        <dbReference type="EMBL" id="RUQ31148.1"/>
    </source>
</evidence>